<proteinExistence type="predicted"/>
<keyword evidence="2" id="KW-1185">Reference proteome</keyword>
<organism evidence="2 3">
    <name type="scientific">Steinernema glaseri</name>
    <dbReference type="NCBI Taxonomy" id="37863"/>
    <lineage>
        <taxon>Eukaryota</taxon>
        <taxon>Metazoa</taxon>
        <taxon>Ecdysozoa</taxon>
        <taxon>Nematoda</taxon>
        <taxon>Chromadorea</taxon>
        <taxon>Rhabditida</taxon>
        <taxon>Tylenchina</taxon>
        <taxon>Panagrolaimomorpha</taxon>
        <taxon>Strongyloidoidea</taxon>
        <taxon>Steinernematidae</taxon>
        <taxon>Steinernema</taxon>
    </lineage>
</organism>
<name>A0A1I8AAE5_9BILA</name>
<feature type="compositionally biased region" description="Basic and acidic residues" evidence="1">
    <location>
        <begin position="281"/>
        <end position="291"/>
    </location>
</feature>
<evidence type="ECO:0000313" key="3">
    <source>
        <dbReference type="WBParaSite" id="L893_g345.t1"/>
    </source>
</evidence>
<sequence>MSNQYWLHQPTSNAQQSAQQQQDATSYWNQINIGGPGAQSLSQPQTARAAQPSSLWVQEAITPVPTVDAQHQHIAQPQAQQHLVQPQQHHQPIIPPQVKQHQSVVSAAPLVTDGSSSTISSRGKVSHAAVAHVAPLASAPIQVDQPQNSENTLAPPQEEAAPLTPEPSSPPHHITTSTPIGNPVEMHIPTSDESGQTISSNPRQEEERDSHSSMVIVDRNDVADADTANRETIQAQQPQMVQNQQVPPGQSSAIESQDEDRSIAGSTRGGTKGAKSASANIRERYKNVCKE</sequence>
<dbReference type="Proteomes" id="UP000095287">
    <property type="component" value="Unplaced"/>
</dbReference>
<feature type="compositionally biased region" description="Polar residues" evidence="1">
    <location>
        <begin position="191"/>
        <end position="202"/>
    </location>
</feature>
<accession>A0A1I8AAE5</accession>
<feature type="compositionally biased region" description="Low complexity" evidence="1">
    <location>
        <begin position="234"/>
        <end position="250"/>
    </location>
</feature>
<feature type="region of interest" description="Disordered" evidence="1">
    <location>
        <begin position="1"/>
        <end position="49"/>
    </location>
</feature>
<evidence type="ECO:0000256" key="1">
    <source>
        <dbReference type="SAM" id="MobiDB-lite"/>
    </source>
</evidence>
<feature type="compositionally biased region" description="Low complexity" evidence="1">
    <location>
        <begin position="9"/>
        <end position="26"/>
    </location>
</feature>
<protein>
    <submittedName>
        <fullName evidence="3">Sec16_C domain-containing protein</fullName>
    </submittedName>
</protein>
<reference evidence="3" key="1">
    <citation type="submission" date="2016-11" db="UniProtKB">
        <authorList>
            <consortium name="WormBaseParasite"/>
        </authorList>
    </citation>
    <scope>IDENTIFICATION</scope>
</reference>
<evidence type="ECO:0000313" key="2">
    <source>
        <dbReference type="Proteomes" id="UP000095287"/>
    </source>
</evidence>
<feature type="region of interest" description="Disordered" evidence="1">
    <location>
        <begin position="233"/>
        <end position="291"/>
    </location>
</feature>
<dbReference type="AlphaFoldDB" id="A0A1I8AAE5"/>
<feature type="region of interest" description="Disordered" evidence="1">
    <location>
        <begin position="141"/>
        <end position="218"/>
    </location>
</feature>
<feature type="compositionally biased region" description="Polar residues" evidence="1">
    <location>
        <begin position="39"/>
        <end position="49"/>
    </location>
</feature>
<dbReference type="WBParaSite" id="L893_g345.t1">
    <property type="protein sequence ID" value="L893_g345.t1"/>
    <property type="gene ID" value="L893_g345"/>
</dbReference>
<feature type="compositionally biased region" description="Polar residues" evidence="1">
    <location>
        <begin position="144"/>
        <end position="154"/>
    </location>
</feature>